<keyword evidence="3" id="KW-1185">Reference proteome</keyword>
<reference evidence="2" key="1">
    <citation type="journal article" date="2014" name="Int. J. Syst. Evol. Microbiol.">
        <title>Complete genome sequence of Corynebacterium casei LMG S-19264T (=DSM 44701T), isolated from a smear-ripened cheese.</title>
        <authorList>
            <consortium name="US DOE Joint Genome Institute (JGI-PGF)"/>
            <person name="Walter F."/>
            <person name="Albersmeier A."/>
            <person name="Kalinowski J."/>
            <person name="Ruckert C."/>
        </authorList>
    </citation>
    <scope>NUCLEOTIDE SEQUENCE</scope>
    <source>
        <strain evidence="2">JCM 3172</strain>
    </source>
</reference>
<comment type="caution">
    <text evidence="2">The sequence shown here is derived from an EMBL/GenBank/DDBJ whole genome shotgun (WGS) entry which is preliminary data.</text>
</comment>
<proteinExistence type="predicted"/>
<evidence type="ECO:0000313" key="2">
    <source>
        <dbReference type="EMBL" id="GGT35945.1"/>
    </source>
</evidence>
<dbReference type="RefSeq" id="WP_019887151.1">
    <property type="nucleotide sequence ID" value="NZ_BMQQ01000011.1"/>
</dbReference>
<name>A0A918LQJ4_9ACTN</name>
<feature type="signal peptide" evidence="1">
    <location>
        <begin position="1"/>
        <end position="25"/>
    </location>
</feature>
<gene>
    <name evidence="2" type="ORF">GCM10014713_31920</name>
</gene>
<protein>
    <submittedName>
        <fullName evidence="2">Uncharacterized protein</fullName>
    </submittedName>
</protein>
<keyword evidence="1" id="KW-0732">Signal</keyword>
<evidence type="ECO:0000313" key="3">
    <source>
        <dbReference type="Proteomes" id="UP000619486"/>
    </source>
</evidence>
<dbReference type="Proteomes" id="UP000619486">
    <property type="component" value="Unassembled WGS sequence"/>
</dbReference>
<organism evidence="2 3">
    <name type="scientific">Streptomyces purpureus</name>
    <dbReference type="NCBI Taxonomy" id="1951"/>
    <lineage>
        <taxon>Bacteria</taxon>
        <taxon>Bacillati</taxon>
        <taxon>Actinomycetota</taxon>
        <taxon>Actinomycetes</taxon>
        <taxon>Kitasatosporales</taxon>
        <taxon>Streptomycetaceae</taxon>
        <taxon>Streptomyces</taxon>
    </lineage>
</organism>
<dbReference type="AlphaFoldDB" id="A0A918LQJ4"/>
<evidence type="ECO:0000256" key="1">
    <source>
        <dbReference type="SAM" id="SignalP"/>
    </source>
</evidence>
<dbReference type="EMBL" id="BMQQ01000011">
    <property type="protein sequence ID" value="GGT35945.1"/>
    <property type="molecule type" value="Genomic_DNA"/>
</dbReference>
<accession>A0A918LQJ4</accession>
<feature type="chain" id="PRO_5037392514" evidence="1">
    <location>
        <begin position="26"/>
        <end position="64"/>
    </location>
</feature>
<sequence length="64" mass="6371">MLKTTLRAAALLALVAAVAAPVAVAAPSPAPAPPPAAITASVLKGEGRLDYPVRDQEVRVAATN</sequence>
<reference evidence="2" key="2">
    <citation type="submission" date="2020-09" db="EMBL/GenBank/DDBJ databases">
        <authorList>
            <person name="Sun Q."/>
            <person name="Ohkuma M."/>
        </authorList>
    </citation>
    <scope>NUCLEOTIDE SEQUENCE</scope>
    <source>
        <strain evidence="2">JCM 3172</strain>
    </source>
</reference>